<feature type="transmembrane region" description="Helical" evidence="1">
    <location>
        <begin position="32"/>
        <end position="55"/>
    </location>
</feature>
<proteinExistence type="predicted"/>
<dbReference type="AlphaFoldDB" id="W4JRI8"/>
<dbReference type="InParanoid" id="W4JRI8"/>
<accession>W4JRI8</accession>
<keyword evidence="4" id="KW-1185">Reference proteome</keyword>
<organism evidence="3 4">
    <name type="scientific">Heterobasidion irregulare (strain TC 32-1)</name>
    <dbReference type="NCBI Taxonomy" id="747525"/>
    <lineage>
        <taxon>Eukaryota</taxon>
        <taxon>Fungi</taxon>
        <taxon>Dikarya</taxon>
        <taxon>Basidiomycota</taxon>
        <taxon>Agaricomycotina</taxon>
        <taxon>Agaricomycetes</taxon>
        <taxon>Russulales</taxon>
        <taxon>Bondarzewiaceae</taxon>
        <taxon>Heterobasidion</taxon>
        <taxon>Heterobasidion annosum species complex</taxon>
    </lineage>
</organism>
<dbReference type="Proteomes" id="UP000030671">
    <property type="component" value="Unassembled WGS sequence"/>
</dbReference>
<keyword evidence="1" id="KW-0472">Membrane</keyword>
<dbReference type="OrthoDB" id="2686513at2759"/>
<keyword evidence="1" id="KW-0812">Transmembrane</keyword>
<dbReference type="GeneID" id="20671577"/>
<dbReference type="InterPro" id="IPR045340">
    <property type="entry name" value="DUF6533"/>
</dbReference>
<evidence type="ECO:0000259" key="2">
    <source>
        <dbReference type="Pfam" id="PF20151"/>
    </source>
</evidence>
<evidence type="ECO:0000313" key="4">
    <source>
        <dbReference type="Proteomes" id="UP000030671"/>
    </source>
</evidence>
<dbReference type="RefSeq" id="XP_009552301.1">
    <property type="nucleotide sequence ID" value="XM_009554006.1"/>
</dbReference>
<evidence type="ECO:0000256" key="1">
    <source>
        <dbReference type="SAM" id="Phobius"/>
    </source>
</evidence>
<reference evidence="3 4" key="1">
    <citation type="journal article" date="2012" name="New Phytol.">
        <title>Insight into trade-off between wood decay and parasitism from the genome of a fungal forest pathogen.</title>
        <authorList>
            <person name="Olson A."/>
            <person name="Aerts A."/>
            <person name="Asiegbu F."/>
            <person name="Belbahri L."/>
            <person name="Bouzid O."/>
            <person name="Broberg A."/>
            <person name="Canback B."/>
            <person name="Coutinho P.M."/>
            <person name="Cullen D."/>
            <person name="Dalman K."/>
            <person name="Deflorio G."/>
            <person name="van Diepen L.T."/>
            <person name="Dunand C."/>
            <person name="Duplessis S."/>
            <person name="Durling M."/>
            <person name="Gonthier P."/>
            <person name="Grimwood J."/>
            <person name="Fossdal C.G."/>
            <person name="Hansson D."/>
            <person name="Henrissat B."/>
            <person name="Hietala A."/>
            <person name="Himmelstrand K."/>
            <person name="Hoffmeister D."/>
            <person name="Hogberg N."/>
            <person name="James T.Y."/>
            <person name="Karlsson M."/>
            <person name="Kohler A."/>
            <person name="Kues U."/>
            <person name="Lee Y.H."/>
            <person name="Lin Y.C."/>
            <person name="Lind M."/>
            <person name="Lindquist E."/>
            <person name="Lombard V."/>
            <person name="Lucas S."/>
            <person name="Lunden K."/>
            <person name="Morin E."/>
            <person name="Murat C."/>
            <person name="Park J."/>
            <person name="Raffaello T."/>
            <person name="Rouze P."/>
            <person name="Salamov A."/>
            <person name="Schmutz J."/>
            <person name="Solheim H."/>
            <person name="Stahlberg J."/>
            <person name="Velez H."/>
            <person name="de Vries R.P."/>
            <person name="Wiebenga A."/>
            <person name="Woodward S."/>
            <person name="Yakovlev I."/>
            <person name="Garbelotto M."/>
            <person name="Martin F."/>
            <person name="Grigoriev I.V."/>
            <person name="Stenlid J."/>
        </authorList>
    </citation>
    <scope>NUCLEOTIDE SEQUENCE [LARGE SCALE GENOMIC DNA]</scope>
    <source>
        <strain evidence="3 4">TC 32-1</strain>
    </source>
</reference>
<protein>
    <recommendedName>
        <fullName evidence="2">DUF6533 domain-containing protein</fullName>
    </recommendedName>
</protein>
<dbReference type="KEGG" id="hir:HETIRDRAFT_330400"/>
<keyword evidence="1" id="KW-1133">Transmembrane helix</keyword>
<feature type="non-terminal residue" evidence="3">
    <location>
        <position position="1"/>
    </location>
</feature>
<sequence length="69" mass="8099">QWLSLVILYYDHLITLPAEVSRIWSRARSKPALWFFLNRYVPFLAHIIVVVFTLADMTPSDKVTATHLR</sequence>
<feature type="domain" description="DUF6533" evidence="2">
    <location>
        <begin position="4"/>
        <end position="44"/>
    </location>
</feature>
<name>W4JRI8_HETIT</name>
<dbReference type="HOGENOM" id="CLU_2782781_0_0_1"/>
<dbReference type="Pfam" id="PF20151">
    <property type="entry name" value="DUF6533"/>
    <property type="match status" value="1"/>
</dbReference>
<evidence type="ECO:0000313" key="3">
    <source>
        <dbReference type="EMBL" id="ETW76079.1"/>
    </source>
</evidence>
<dbReference type="EMBL" id="KI925465">
    <property type="protein sequence ID" value="ETW76079.1"/>
    <property type="molecule type" value="Genomic_DNA"/>
</dbReference>
<gene>
    <name evidence="3" type="ORF">HETIRDRAFT_330400</name>
</gene>